<evidence type="ECO:0000313" key="11">
    <source>
        <dbReference type="EMBL" id="MEE2060145.1"/>
    </source>
</evidence>
<evidence type="ECO:0000256" key="7">
    <source>
        <dbReference type="SAM" id="MobiDB-lite"/>
    </source>
</evidence>
<keyword evidence="4 11" id="KW-0067">ATP-binding</keyword>
<feature type="transmembrane region" description="Helical" evidence="8">
    <location>
        <begin position="906"/>
        <end position="926"/>
    </location>
</feature>
<sequence length="1214" mass="129949">MNSRTTTVEPPLESGRRGAGGAETGAGPTVSEILMRRRISLILSAVAAILGALAGLIPFVVVYLVAVDLFVPDAPRTDRITSLVVLAAVGVAAKVVLRAIANWLSHVTAYRALADLRLELADRIDRMPLARARSRSAGELKKVVQDDVEQLELGLSHAIPDIASSIAVPLATLGVMFWIDWRMGLAAVAIVVCVVACIAWAVGRSADLAPRESEIGTALNVSVVSFVRGIRVIRGFVRPTSSFVDVERAVADSEAIENLKTSRGRIGAVSATAFASISVLFLLPLGLYLVHVGSLDVAELVFFLLVGVGFAQPLMSLTLSVAVLQYQVEAGLKNIGAILAEEDLPRAEDPRSPAGSRIELADVRFAYGDNTVLDGIDLTIEPGTSVALVGGSGAGKTTLLRLLARFADVTGGAVRLGGVDLRDIDPIELAGLVAYVQQDDYVFDDTVTENIRLARPGATDDEVHEAARRARVTEFLPDLEDGWATRLGAGGDRLSGGQRQRISIARAFLKDAPVVLLDEATAFLDAENEQAVVRALADLAEGRTVVTVAHRLGSITGYDRILLLDAGRIAAAGTHTELLASSEAYLSLWEDYRAVDGWRLEPADDADPAAHTSRSAMPPADTEEPASSDAYRAPAVADLASKNPVAQWFAMLGHHRSTFFRRGLWRVLLEGALTSAPMLVVFIALFTALDGPVETSDVLTLSGALLVLFIARVVIGVDVARVWWPVTQRAIADLRRSVLHRLRRVPLGAFDRMDAGRTSTLVVSDLALVDFVNLPGKLVVAVVQPVLATIVLAVLDWRLAVAALIGVPVFLGLLVVADRAQRAISTDVTEARREANTALLEFVRGAAVLRAFPDAPQAIRYRSAVERLRRSSVGMAVRTSPLTAVATVVLELGFVALLWLGSSLFLGGEVAATTLLLFLVIALNLYRPLQELLELSTYRHQQDRIAEQLGGVWDIDELPEPTEPTPMSGTDVEFRDVRFSYNDDEALRGVSFRAESGKVTALVGPSGAGKSTVADLVARFWDVDSGSIRIGGADVREVTEDDLRRTVTTVYQEVYLFPDTIRSNLTIGAPDATDEQVWSALESAQAADFVRALPDGLDAALAEAGDDLSGGQRQRLSIARALLRDPDVLLLDEAVASIDPATERRIQVALSHLVAGRTVLVVAHRLDTIRGADRIVVLDGGGVDGVGTHDELLESSAVYRRLWNAHEVAHAVTG</sequence>
<feature type="domain" description="ABC transporter" evidence="9">
    <location>
        <begin position="358"/>
        <end position="591"/>
    </location>
</feature>
<dbReference type="EMBL" id="JAUTXY010000011">
    <property type="protein sequence ID" value="MEE2060145.1"/>
    <property type="molecule type" value="Genomic_DNA"/>
</dbReference>
<protein>
    <submittedName>
        <fullName evidence="11">ABC transporter ATP-binding protein</fullName>
    </submittedName>
</protein>
<evidence type="ECO:0000256" key="1">
    <source>
        <dbReference type="ARBA" id="ARBA00004651"/>
    </source>
</evidence>
<evidence type="ECO:0000259" key="10">
    <source>
        <dbReference type="PROSITE" id="PS50929"/>
    </source>
</evidence>
<dbReference type="Proteomes" id="UP001336020">
    <property type="component" value="Unassembled WGS sequence"/>
</dbReference>
<organism evidence="11 12">
    <name type="scientific">Rhodococcus artemisiae</name>
    <dbReference type="NCBI Taxonomy" id="714159"/>
    <lineage>
        <taxon>Bacteria</taxon>
        <taxon>Bacillati</taxon>
        <taxon>Actinomycetota</taxon>
        <taxon>Actinomycetes</taxon>
        <taxon>Mycobacteriales</taxon>
        <taxon>Nocardiaceae</taxon>
        <taxon>Rhodococcus</taxon>
    </lineage>
</organism>
<dbReference type="PANTHER" id="PTHR43394">
    <property type="entry name" value="ATP-DEPENDENT PERMEASE MDL1, MITOCHONDRIAL"/>
    <property type="match status" value="1"/>
</dbReference>
<feature type="transmembrane region" description="Helical" evidence="8">
    <location>
        <begin position="41"/>
        <end position="65"/>
    </location>
</feature>
<dbReference type="SMART" id="SM00382">
    <property type="entry name" value="AAA"/>
    <property type="match status" value="2"/>
</dbReference>
<evidence type="ECO:0000259" key="9">
    <source>
        <dbReference type="PROSITE" id="PS50893"/>
    </source>
</evidence>
<dbReference type="PROSITE" id="PS50929">
    <property type="entry name" value="ABC_TM1F"/>
    <property type="match status" value="2"/>
</dbReference>
<dbReference type="Pfam" id="PF00664">
    <property type="entry name" value="ABC_membrane"/>
    <property type="match status" value="2"/>
</dbReference>
<dbReference type="InterPro" id="IPR017871">
    <property type="entry name" value="ABC_transporter-like_CS"/>
</dbReference>
<dbReference type="SUPFAM" id="SSF52540">
    <property type="entry name" value="P-loop containing nucleoside triphosphate hydrolases"/>
    <property type="match status" value="2"/>
</dbReference>
<evidence type="ECO:0000256" key="5">
    <source>
        <dbReference type="ARBA" id="ARBA00022989"/>
    </source>
</evidence>
<feature type="transmembrane region" description="Helical" evidence="8">
    <location>
        <begin position="266"/>
        <end position="289"/>
    </location>
</feature>
<dbReference type="GO" id="GO:0005524">
    <property type="term" value="F:ATP binding"/>
    <property type="evidence" value="ECO:0007669"/>
    <property type="project" value="UniProtKB-KW"/>
</dbReference>
<feature type="region of interest" description="Disordered" evidence="7">
    <location>
        <begin position="1"/>
        <end position="25"/>
    </location>
</feature>
<keyword evidence="12" id="KW-1185">Reference proteome</keyword>
<keyword evidence="6 8" id="KW-0472">Membrane</keyword>
<evidence type="ECO:0000256" key="8">
    <source>
        <dbReference type="SAM" id="Phobius"/>
    </source>
</evidence>
<evidence type="ECO:0000256" key="3">
    <source>
        <dbReference type="ARBA" id="ARBA00022741"/>
    </source>
</evidence>
<evidence type="ECO:0000256" key="2">
    <source>
        <dbReference type="ARBA" id="ARBA00022692"/>
    </source>
</evidence>
<feature type="transmembrane region" description="Helical" evidence="8">
    <location>
        <begin position="698"/>
        <end position="720"/>
    </location>
</feature>
<evidence type="ECO:0000313" key="12">
    <source>
        <dbReference type="Proteomes" id="UP001336020"/>
    </source>
</evidence>
<feature type="transmembrane region" description="Helical" evidence="8">
    <location>
        <begin position="301"/>
        <end position="324"/>
    </location>
</feature>
<feature type="transmembrane region" description="Helical" evidence="8">
    <location>
        <begin position="162"/>
        <end position="179"/>
    </location>
</feature>
<feature type="transmembrane region" description="Helical" evidence="8">
    <location>
        <begin position="80"/>
        <end position="101"/>
    </location>
</feature>
<dbReference type="PROSITE" id="PS00211">
    <property type="entry name" value="ABC_TRANSPORTER_1"/>
    <property type="match status" value="2"/>
</dbReference>
<dbReference type="InterPro" id="IPR039421">
    <property type="entry name" value="Type_1_exporter"/>
</dbReference>
<proteinExistence type="predicted"/>
<gene>
    <name evidence="11" type="ORF">Q7514_21740</name>
</gene>
<evidence type="ECO:0000256" key="4">
    <source>
        <dbReference type="ARBA" id="ARBA00022840"/>
    </source>
</evidence>
<feature type="transmembrane region" description="Helical" evidence="8">
    <location>
        <begin position="801"/>
        <end position="817"/>
    </location>
</feature>
<keyword evidence="5 8" id="KW-1133">Transmembrane helix</keyword>
<dbReference type="Gene3D" id="3.40.50.300">
    <property type="entry name" value="P-loop containing nucleotide triphosphate hydrolases"/>
    <property type="match status" value="2"/>
</dbReference>
<dbReference type="PANTHER" id="PTHR43394:SF1">
    <property type="entry name" value="ATP-BINDING CASSETTE SUB-FAMILY B MEMBER 10, MITOCHONDRIAL"/>
    <property type="match status" value="1"/>
</dbReference>
<dbReference type="InterPro" id="IPR003439">
    <property type="entry name" value="ABC_transporter-like_ATP-bd"/>
</dbReference>
<dbReference type="SUPFAM" id="SSF90123">
    <property type="entry name" value="ABC transporter transmembrane region"/>
    <property type="match status" value="2"/>
</dbReference>
<keyword evidence="3" id="KW-0547">Nucleotide-binding</keyword>
<dbReference type="InterPro" id="IPR027417">
    <property type="entry name" value="P-loop_NTPase"/>
</dbReference>
<dbReference type="Pfam" id="PF00005">
    <property type="entry name" value="ABC_tran"/>
    <property type="match status" value="2"/>
</dbReference>
<dbReference type="InterPro" id="IPR011527">
    <property type="entry name" value="ABC1_TM_dom"/>
</dbReference>
<evidence type="ECO:0000256" key="6">
    <source>
        <dbReference type="ARBA" id="ARBA00023136"/>
    </source>
</evidence>
<dbReference type="InterPro" id="IPR036640">
    <property type="entry name" value="ABC1_TM_sf"/>
</dbReference>
<dbReference type="PROSITE" id="PS50893">
    <property type="entry name" value="ABC_TRANSPORTER_2"/>
    <property type="match status" value="2"/>
</dbReference>
<feature type="domain" description="ABC transporter" evidence="9">
    <location>
        <begin position="972"/>
        <end position="1205"/>
    </location>
</feature>
<feature type="transmembrane region" description="Helical" evidence="8">
    <location>
        <begin position="778"/>
        <end position="795"/>
    </location>
</feature>
<accession>A0ABU7LF54</accession>
<feature type="transmembrane region" description="Helical" evidence="8">
    <location>
        <begin position="185"/>
        <end position="203"/>
    </location>
</feature>
<name>A0ABU7LF54_9NOCA</name>
<dbReference type="RefSeq" id="WP_330135335.1">
    <property type="nucleotide sequence ID" value="NZ_JAUTXY010000011.1"/>
</dbReference>
<feature type="domain" description="ABC transmembrane type-1" evidence="10">
    <location>
        <begin position="668"/>
        <end position="941"/>
    </location>
</feature>
<feature type="transmembrane region" description="Helical" evidence="8">
    <location>
        <begin position="879"/>
        <end position="900"/>
    </location>
</feature>
<feature type="domain" description="ABC transmembrane type-1" evidence="10">
    <location>
        <begin position="42"/>
        <end position="325"/>
    </location>
</feature>
<comment type="subcellular location">
    <subcellularLocation>
        <location evidence="1">Cell membrane</location>
        <topology evidence="1">Multi-pass membrane protein</topology>
    </subcellularLocation>
</comment>
<dbReference type="CDD" id="cd07346">
    <property type="entry name" value="ABC_6TM_exporters"/>
    <property type="match status" value="1"/>
</dbReference>
<feature type="region of interest" description="Disordered" evidence="7">
    <location>
        <begin position="605"/>
        <end position="628"/>
    </location>
</feature>
<reference evidence="11 12" key="1">
    <citation type="submission" date="2023-07" db="EMBL/GenBank/DDBJ databases">
        <authorList>
            <person name="Girao M."/>
            <person name="Carvalho M.F."/>
        </authorList>
    </citation>
    <scope>NUCLEOTIDE SEQUENCE [LARGE SCALE GENOMIC DNA]</scope>
    <source>
        <strain evidence="11 12">YIM65754</strain>
    </source>
</reference>
<comment type="caution">
    <text evidence="11">The sequence shown here is derived from an EMBL/GenBank/DDBJ whole genome shotgun (WGS) entry which is preliminary data.</text>
</comment>
<feature type="transmembrane region" description="Helical" evidence="8">
    <location>
        <begin position="664"/>
        <end position="686"/>
    </location>
</feature>
<dbReference type="Gene3D" id="1.20.1560.10">
    <property type="entry name" value="ABC transporter type 1, transmembrane domain"/>
    <property type="match status" value="2"/>
</dbReference>
<keyword evidence="2 8" id="KW-0812">Transmembrane</keyword>
<dbReference type="InterPro" id="IPR003593">
    <property type="entry name" value="AAA+_ATPase"/>
</dbReference>